<reference evidence="3 4" key="1">
    <citation type="journal article" date="2015" name="Mol. Plant Microbe Interact.">
        <title>Genome, transcriptome, and functional analyses of Penicillium expansum provide new insights into secondary metabolism and pathogenicity.</title>
        <authorList>
            <person name="Ballester A.R."/>
            <person name="Marcet-Houben M."/>
            <person name="Levin E."/>
            <person name="Sela N."/>
            <person name="Selma-Lazaro C."/>
            <person name="Carmona L."/>
            <person name="Wisniewski M."/>
            <person name="Droby S."/>
            <person name="Gonzalez-Candelas L."/>
            <person name="Gabaldon T."/>
        </authorList>
    </citation>
    <scope>NUCLEOTIDE SEQUENCE [LARGE SCALE GENOMIC DNA]</scope>
    <source>
        <strain evidence="3 4">PHI-1</strain>
    </source>
</reference>
<name>A0A0A2LFC4_PENIT</name>
<dbReference type="AlphaFoldDB" id="A0A0A2LFC4"/>
<evidence type="ECO:0000256" key="2">
    <source>
        <dbReference type="SAM" id="Phobius"/>
    </source>
</evidence>
<accession>A0A0A2LFC4</accession>
<gene>
    <name evidence="3" type="ORF">PITC_060720</name>
</gene>
<sequence length="129" mass="14155">MQFLGGTIGLDITETTFSSEIVRNLTPHAPFTMIPQSSLLVYTTAPSALAPNVVRVYVESLWIFNFISILANFLSLVFALTISNIEIRKKPETETESIGPCGDVASGEWSINSDGQPPMTEKMRSRQSS</sequence>
<proteinExistence type="predicted"/>
<keyword evidence="4" id="KW-1185">Reference proteome</keyword>
<feature type="region of interest" description="Disordered" evidence="1">
    <location>
        <begin position="91"/>
        <end position="129"/>
    </location>
</feature>
<feature type="transmembrane region" description="Helical" evidence="2">
    <location>
        <begin position="61"/>
        <end position="82"/>
    </location>
</feature>
<comment type="caution">
    <text evidence="3">The sequence shown here is derived from an EMBL/GenBank/DDBJ whole genome shotgun (WGS) entry which is preliminary data.</text>
</comment>
<protein>
    <submittedName>
        <fullName evidence="3">Uncharacterized protein</fullName>
    </submittedName>
</protein>
<keyword evidence="2" id="KW-0812">Transmembrane</keyword>
<evidence type="ECO:0000313" key="3">
    <source>
        <dbReference type="EMBL" id="KGO77891.1"/>
    </source>
</evidence>
<dbReference type="HOGENOM" id="CLU_1949536_0_0_1"/>
<dbReference type="OrthoDB" id="10021397at2759"/>
<keyword evidence="2" id="KW-0472">Membrane</keyword>
<dbReference type="EMBL" id="JQGA01000087">
    <property type="protein sequence ID" value="KGO77891.1"/>
    <property type="molecule type" value="Genomic_DNA"/>
</dbReference>
<evidence type="ECO:0000313" key="4">
    <source>
        <dbReference type="Proteomes" id="UP000030104"/>
    </source>
</evidence>
<evidence type="ECO:0000256" key="1">
    <source>
        <dbReference type="SAM" id="MobiDB-lite"/>
    </source>
</evidence>
<dbReference type="Proteomes" id="UP000030104">
    <property type="component" value="Unassembled WGS sequence"/>
</dbReference>
<dbReference type="STRING" id="40296.A0A0A2LFC4"/>
<organism evidence="3 4">
    <name type="scientific">Penicillium italicum</name>
    <name type="common">Blue mold</name>
    <dbReference type="NCBI Taxonomy" id="40296"/>
    <lineage>
        <taxon>Eukaryota</taxon>
        <taxon>Fungi</taxon>
        <taxon>Dikarya</taxon>
        <taxon>Ascomycota</taxon>
        <taxon>Pezizomycotina</taxon>
        <taxon>Eurotiomycetes</taxon>
        <taxon>Eurotiomycetidae</taxon>
        <taxon>Eurotiales</taxon>
        <taxon>Aspergillaceae</taxon>
        <taxon>Penicillium</taxon>
    </lineage>
</organism>
<keyword evidence="2" id="KW-1133">Transmembrane helix</keyword>